<proteinExistence type="predicted"/>
<dbReference type="AlphaFoldDB" id="A0A0E9WBD5"/>
<evidence type="ECO:0000313" key="1">
    <source>
        <dbReference type="EMBL" id="JAH87714.1"/>
    </source>
</evidence>
<organism evidence="1">
    <name type="scientific">Anguilla anguilla</name>
    <name type="common">European freshwater eel</name>
    <name type="synonym">Muraena anguilla</name>
    <dbReference type="NCBI Taxonomy" id="7936"/>
    <lineage>
        <taxon>Eukaryota</taxon>
        <taxon>Metazoa</taxon>
        <taxon>Chordata</taxon>
        <taxon>Craniata</taxon>
        <taxon>Vertebrata</taxon>
        <taxon>Euteleostomi</taxon>
        <taxon>Actinopterygii</taxon>
        <taxon>Neopterygii</taxon>
        <taxon>Teleostei</taxon>
        <taxon>Anguilliformes</taxon>
        <taxon>Anguillidae</taxon>
        <taxon>Anguilla</taxon>
    </lineage>
</organism>
<name>A0A0E9WBD5_ANGAN</name>
<dbReference type="EMBL" id="GBXM01020863">
    <property type="protein sequence ID" value="JAH87714.1"/>
    <property type="molecule type" value="Transcribed_RNA"/>
</dbReference>
<accession>A0A0E9WBD5</accession>
<sequence>MLKKDRIQQTQWSENAQINSYAVFFPFLFLNKFIPPPLLLPTIYRNTGYFQLVNFLV</sequence>
<reference evidence="1" key="1">
    <citation type="submission" date="2014-11" db="EMBL/GenBank/DDBJ databases">
        <authorList>
            <person name="Amaro Gonzalez C."/>
        </authorList>
    </citation>
    <scope>NUCLEOTIDE SEQUENCE</scope>
</reference>
<reference evidence="1" key="2">
    <citation type="journal article" date="2015" name="Fish Shellfish Immunol.">
        <title>Early steps in the European eel (Anguilla anguilla)-Vibrio vulnificus interaction in the gills: Role of the RtxA13 toxin.</title>
        <authorList>
            <person name="Callol A."/>
            <person name="Pajuelo D."/>
            <person name="Ebbesson L."/>
            <person name="Teles M."/>
            <person name="MacKenzie S."/>
            <person name="Amaro C."/>
        </authorList>
    </citation>
    <scope>NUCLEOTIDE SEQUENCE</scope>
</reference>
<protein>
    <submittedName>
        <fullName evidence="1">Uncharacterized protein</fullName>
    </submittedName>
</protein>